<evidence type="ECO:0000256" key="1">
    <source>
        <dbReference type="ARBA" id="ARBA00004479"/>
    </source>
</evidence>
<evidence type="ECO:0000256" key="3">
    <source>
        <dbReference type="ARBA" id="ARBA00023157"/>
    </source>
</evidence>
<dbReference type="InterPro" id="IPR036179">
    <property type="entry name" value="Ig-like_dom_sf"/>
</dbReference>
<gene>
    <name evidence="7" type="ORF">SFRICE_005032</name>
</gene>
<dbReference type="Gene3D" id="2.60.40.10">
    <property type="entry name" value="Immunoglobulins"/>
    <property type="match status" value="1"/>
</dbReference>
<name>A0A2H1VCS5_SPOFR</name>
<keyword evidence="3" id="KW-1015">Disulfide bond</keyword>
<dbReference type="InterPro" id="IPR051275">
    <property type="entry name" value="Cell_adhesion_signaling"/>
</dbReference>
<evidence type="ECO:0000256" key="4">
    <source>
        <dbReference type="ARBA" id="ARBA00023180"/>
    </source>
</evidence>
<dbReference type="GO" id="GO:0005911">
    <property type="term" value="C:cell-cell junction"/>
    <property type="evidence" value="ECO:0007669"/>
    <property type="project" value="TreeGrafter"/>
</dbReference>
<keyword evidence="4" id="KW-0325">Glycoprotein</keyword>
<organism evidence="7">
    <name type="scientific">Spodoptera frugiperda</name>
    <name type="common">Fall armyworm</name>
    <dbReference type="NCBI Taxonomy" id="7108"/>
    <lineage>
        <taxon>Eukaryota</taxon>
        <taxon>Metazoa</taxon>
        <taxon>Ecdysozoa</taxon>
        <taxon>Arthropoda</taxon>
        <taxon>Hexapoda</taxon>
        <taxon>Insecta</taxon>
        <taxon>Pterygota</taxon>
        <taxon>Neoptera</taxon>
        <taxon>Endopterygota</taxon>
        <taxon>Lepidoptera</taxon>
        <taxon>Glossata</taxon>
        <taxon>Ditrysia</taxon>
        <taxon>Noctuoidea</taxon>
        <taxon>Noctuidae</taxon>
        <taxon>Amphipyrinae</taxon>
        <taxon>Spodoptera</taxon>
    </lineage>
</organism>
<keyword evidence="2" id="KW-0472">Membrane</keyword>
<evidence type="ECO:0000313" key="7">
    <source>
        <dbReference type="EMBL" id="SOQ38596.1"/>
    </source>
</evidence>
<dbReference type="AlphaFoldDB" id="A0A2H1VCS5"/>
<feature type="domain" description="Ig-like" evidence="6">
    <location>
        <begin position="64"/>
        <end position="153"/>
    </location>
</feature>
<dbReference type="EMBL" id="ODYU01001841">
    <property type="protein sequence ID" value="SOQ38596.1"/>
    <property type="molecule type" value="Genomic_DNA"/>
</dbReference>
<protein>
    <submittedName>
        <fullName evidence="7">SFRICE_005032</fullName>
    </submittedName>
</protein>
<dbReference type="GO" id="GO:0005886">
    <property type="term" value="C:plasma membrane"/>
    <property type="evidence" value="ECO:0007669"/>
    <property type="project" value="TreeGrafter"/>
</dbReference>
<reference evidence="7" key="1">
    <citation type="submission" date="2016-07" db="EMBL/GenBank/DDBJ databases">
        <authorList>
            <person name="Bretaudeau A."/>
        </authorList>
    </citation>
    <scope>NUCLEOTIDE SEQUENCE</scope>
    <source>
        <strain evidence="7">Rice</strain>
        <tissue evidence="7">Whole body</tissue>
    </source>
</reference>
<dbReference type="GO" id="GO:0098609">
    <property type="term" value="P:cell-cell adhesion"/>
    <property type="evidence" value="ECO:0007669"/>
    <property type="project" value="TreeGrafter"/>
</dbReference>
<dbReference type="InterPro" id="IPR003599">
    <property type="entry name" value="Ig_sub"/>
</dbReference>
<dbReference type="SMART" id="SM00409">
    <property type="entry name" value="IG"/>
    <property type="match status" value="1"/>
</dbReference>
<dbReference type="SUPFAM" id="SSF48726">
    <property type="entry name" value="Immunoglobulin"/>
    <property type="match status" value="1"/>
</dbReference>
<dbReference type="PROSITE" id="PS50835">
    <property type="entry name" value="IG_LIKE"/>
    <property type="match status" value="1"/>
</dbReference>
<evidence type="ECO:0000256" key="5">
    <source>
        <dbReference type="ARBA" id="ARBA00023319"/>
    </source>
</evidence>
<sequence>MDVTDEVFSDFSEASYVKHRSRVTSRSANTLFLLLRITKRLNVLVWQCMSFLVLLSSVSAYREQRFAIEPQDQSAVVGSRVTLPCRVENKAGQLQWTKDDFGLGTHRHLTGYERYKMIGSDEEGDYSLDIREVTLDDDALYQCQVSSGPKGKS</sequence>
<dbReference type="PANTHER" id="PTHR11640">
    <property type="entry name" value="NEPHRIN"/>
    <property type="match status" value="1"/>
</dbReference>
<comment type="subcellular location">
    <subcellularLocation>
        <location evidence="1">Membrane</location>
        <topology evidence="1">Single-pass type I membrane protein</topology>
    </subcellularLocation>
</comment>
<dbReference type="Pfam" id="PF13927">
    <property type="entry name" value="Ig_3"/>
    <property type="match status" value="1"/>
</dbReference>
<evidence type="ECO:0000259" key="6">
    <source>
        <dbReference type="PROSITE" id="PS50835"/>
    </source>
</evidence>
<dbReference type="GO" id="GO:0050839">
    <property type="term" value="F:cell adhesion molecule binding"/>
    <property type="evidence" value="ECO:0007669"/>
    <property type="project" value="TreeGrafter"/>
</dbReference>
<dbReference type="PANTHER" id="PTHR11640:SF31">
    <property type="entry name" value="IRREGULAR CHIASM C-ROUGHEST PROTEIN-RELATED"/>
    <property type="match status" value="1"/>
</dbReference>
<accession>A0A2H1VCS5</accession>
<dbReference type="InterPro" id="IPR013783">
    <property type="entry name" value="Ig-like_fold"/>
</dbReference>
<proteinExistence type="predicted"/>
<evidence type="ECO:0000256" key="2">
    <source>
        <dbReference type="ARBA" id="ARBA00023136"/>
    </source>
</evidence>
<dbReference type="InterPro" id="IPR007110">
    <property type="entry name" value="Ig-like_dom"/>
</dbReference>
<keyword evidence="5" id="KW-0393">Immunoglobulin domain</keyword>